<name>A0ABW5GTI8_9PSEU</name>
<comment type="subcellular location">
    <subcellularLocation>
        <location evidence="1">Cell membrane</location>
        <topology evidence="1">Multi-pass membrane protein</topology>
    </subcellularLocation>
</comment>
<feature type="transmembrane region" description="Helical" evidence="8">
    <location>
        <begin position="339"/>
        <end position="358"/>
    </location>
</feature>
<protein>
    <submittedName>
        <fullName evidence="10">MFS transporter</fullName>
    </submittedName>
</protein>
<dbReference type="Gene3D" id="1.20.1720.10">
    <property type="entry name" value="Multidrug resistance protein D"/>
    <property type="match status" value="1"/>
</dbReference>
<dbReference type="Gene3D" id="1.20.1250.20">
    <property type="entry name" value="MFS general substrate transporter like domains"/>
    <property type="match status" value="1"/>
</dbReference>
<dbReference type="EMBL" id="JBHUKU010000025">
    <property type="protein sequence ID" value="MFD2464263.1"/>
    <property type="molecule type" value="Genomic_DNA"/>
</dbReference>
<evidence type="ECO:0000256" key="2">
    <source>
        <dbReference type="ARBA" id="ARBA00022448"/>
    </source>
</evidence>
<feature type="transmembrane region" description="Helical" evidence="8">
    <location>
        <begin position="87"/>
        <end position="106"/>
    </location>
</feature>
<dbReference type="RefSeq" id="WP_345404840.1">
    <property type="nucleotide sequence ID" value="NZ_BAABHG010000017.1"/>
</dbReference>
<proteinExistence type="predicted"/>
<dbReference type="Proteomes" id="UP001597419">
    <property type="component" value="Unassembled WGS sequence"/>
</dbReference>
<keyword evidence="4 8" id="KW-0812">Transmembrane</keyword>
<accession>A0ABW5GTI8</accession>
<dbReference type="PANTHER" id="PTHR42718:SF47">
    <property type="entry name" value="METHYL VIOLOGEN RESISTANCE PROTEIN SMVA"/>
    <property type="match status" value="1"/>
</dbReference>
<dbReference type="InterPro" id="IPR036259">
    <property type="entry name" value="MFS_trans_sf"/>
</dbReference>
<dbReference type="PANTHER" id="PTHR42718">
    <property type="entry name" value="MAJOR FACILITATOR SUPERFAMILY MULTIDRUG TRANSPORTER MFSC"/>
    <property type="match status" value="1"/>
</dbReference>
<evidence type="ECO:0000256" key="5">
    <source>
        <dbReference type="ARBA" id="ARBA00022989"/>
    </source>
</evidence>
<feature type="transmembrane region" description="Helical" evidence="8">
    <location>
        <begin position="232"/>
        <end position="253"/>
    </location>
</feature>
<evidence type="ECO:0000259" key="9">
    <source>
        <dbReference type="PROSITE" id="PS50850"/>
    </source>
</evidence>
<comment type="caution">
    <text evidence="10">The sequence shown here is derived from an EMBL/GenBank/DDBJ whole genome shotgun (WGS) entry which is preliminary data.</text>
</comment>
<keyword evidence="5 8" id="KW-1133">Transmembrane helix</keyword>
<organism evidence="10 11">
    <name type="scientific">Amycolatopsis samaneae</name>
    <dbReference type="NCBI Taxonomy" id="664691"/>
    <lineage>
        <taxon>Bacteria</taxon>
        <taxon>Bacillati</taxon>
        <taxon>Actinomycetota</taxon>
        <taxon>Actinomycetes</taxon>
        <taxon>Pseudonocardiales</taxon>
        <taxon>Pseudonocardiaceae</taxon>
        <taxon>Amycolatopsis</taxon>
    </lineage>
</organism>
<evidence type="ECO:0000313" key="10">
    <source>
        <dbReference type="EMBL" id="MFD2464263.1"/>
    </source>
</evidence>
<evidence type="ECO:0000256" key="1">
    <source>
        <dbReference type="ARBA" id="ARBA00004651"/>
    </source>
</evidence>
<keyword evidence="11" id="KW-1185">Reference proteome</keyword>
<gene>
    <name evidence="10" type="ORF">ACFSYJ_36985</name>
</gene>
<feature type="transmembrane region" description="Helical" evidence="8">
    <location>
        <begin position="311"/>
        <end position="332"/>
    </location>
</feature>
<evidence type="ECO:0000313" key="11">
    <source>
        <dbReference type="Proteomes" id="UP001597419"/>
    </source>
</evidence>
<keyword evidence="3" id="KW-1003">Cell membrane</keyword>
<feature type="transmembrane region" description="Helical" evidence="8">
    <location>
        <begin position="145"/>
        <end position="165"/>
    </location>
</feature>
<feature type="transmembrane region" description="Helical" evidence="8">
    <location>
        <begin position="483"/>
        <end position="502"/>
    </location>
</feature>
<feature type="domain" description="Major facilitator superfamily (MFS) profile" evidence="9">
    <location>
        <begin position="21"/>
        <end position="506"/>
    </location>
</feature>
<evidence type="ECO:0000256" key="4">
    <source>
        <dbReference type="ARBA" id="ARBA00022692"/>
    </source>
</evidence>
<feature type="transmembrane region" description="Helical" evidence="8">
    <location>
        <begin position="274"/>
        <end position="299"/>
    </location>
</feature>
<evidence type="ECO:0000256" key="6">
    <source>
        <dbReference type="ARBA" id="ARBA00023136"/>
    </source>
</evidence>
<feature type="transmembrane region" description="Helical" evidence="8">
    <location>
        <begin position="364"/>
        <end position="384"/>
    </location>
</feature>
<dbReference type="InterPro" id="IPR020846">
    <property type="entry name" value="MFS_dom"/>
</dbReference>
<feature type="transmembrane region" description="Helical" evidence="8">
    <location>
        <begin position="20"/>
        <end position="43"/>
    </location>
</feature>
<dbReference type="PROSITE" id="PS50850">
    <property type="entry name" value="MFS"/>
    <property type="match status" value="1"/>
</dbReference>
<sequence length="530" mass="54708">MVTEFTSEARPARAGAREWIGLATLSMPTMVAFLDLTVMLLALPHITVDLGANALQSLWIVDIYAFMIGASLVTMGRLGDRVGRRRLLLIGAAVFGVFSTTAAFSASPMMLIVTRAGLGVAAATFMPCTLALIRTMFPDPKQMAKAMGIWTTAGVVGLCLGPTVGGLLLNSFWWGSIFLIAVPLMALLLMTGRALLPESRDENAARIDLASVALSLVSILGIIYGLKELARNGWQVTPVVVAVVGVLVGVVFVRRQRRLPDPLVDVTLFRIPAVVGALAVLMVTGIVLAGSGLLIAQYLQLVEGLSPLASGLWMVVPTLVLIVCVQFFVPMATRLRPGWVLIGGLLISAAGMLVVSRVPPSGGLVIVIVGVCLIYGGVSAVPAISNQLTMWATPPERSGAAGSLTTTSGELGNALGIAAIGSLATVLYTSWMSVPPGVPDGAAAAAREDLSGAVAASGTLEPSLGAQLVTAARESFGSALNGVAIGCAVTLVVLAVAVYATVRHVKPIGSEAPEPEPAAPRDVAAAAERK</sequence>
<evidence type="ECO:0000256" key="8">
    <source>
        <dbReference type="SAM" id="Phobius"/>
    </source>
</evidence>
<keyword evidence="2" id="KW-0813">Transport</keyword>
<keyword evidence="6 8" id="KW-0472">Membrane</keyword>
<feature type="transmembrane region" description="Helical" evidence="8">
    <location>
        <begin position="171"/>
        <end position="195"/>
    </location>
</feature>
<feature type="transmembrane region" description="Helical" evidence="8">
    <location>
        <begin position="112"/>
        <end position="133"/>
    </location>
</feature>
<feature type="region of interest" description="Disordered" evidence="7">
    <location>
        <begin position="509"/>
        <end position="530"/>
    </location>
</feature>
<feature type="transmembrane region" description="Helical" evidence="8">
    <location>
        <begin position="55"/>
        <end position="75"/>
    </location>
</feature>
<dbReference type="InterPro" id="IPR011701">
    <property type="entry name" value="MFS"/>
</dbReference>
<feature type="compositionally biased region" description="Low complexity" evidence="7">
    <location>
        <begin position="520"/>
        <end position="530"/>
    </location>
</feature>
<dbReference type="CDD" id="cd17321">
    <property type="entry name" value="MFS_MMR_MDR_like"/>
    <property type="match status" value="1"/>
</dbReference>
<dbReference type="SUPFAM" id="SSF103473">
    <property type="entry name" value="MFS general substrate transporter"/>
    <property type="match status" value="1"/>
</dbReference>
<reference evidence="11" key="1">
    <citation type="journal article" date="2019" name="Int. J. Syst. Evol. Microbiol.">
        <title>The Global Catalogue of Microorganisms (GCM) 10K type strain sequencing project: providing services to taxonomists for standard genome sequencing and annotation.</title>
        <authorList>
            <consortium name="The Broad Institute Genomics Platform"/>
            <consortium name="The Broad Institute Genome Sequencing Center for Infectious Disease"/>
            <person name="Wu L."/>
            <person name="Ma J."/>
        </authorList>
    </citation>
    <scope>NUCLEOTIDE SEQUENCE [LARGE SCALE GENOMIC DNA]</scope>
    <source>
        <strain evidence="11">CGMCC 4.7643</strain>
    </source>
</reference>
<evidence type="ECO:0000256" key="7">
    <source>
        <dbReference type="SAM" id="MobiDB-lite"/>
    </source>
</evidence>
<evidence type="ECO:0000256" key="3">
    <source>
        <dbReference type="ARBA" id="ARBA00022475"/>
    </source>
</evidence>
<feature type="transmembrane region" description="Helical" evidence="8">
    <location>
        <begin position="411"/>
        <end position="431"/>
    </location>
</feature>
<feature type="transmembrane region" description="Helical" evidence="8">
    <location>
        <begin position="207"/>
        <end position="226"/>
    </location>
</feature>
<dbReference type="Pfam" id="PF07690">
    <property type="entry name" value="MFS_1"/>
    <property type="match status" value="1"/>
</dbReference>